<dbReference type="SUPFAM" id="SSF53187">
    <property type="entry name" value="Zn-dependent exopeptidases"/>
    <property type="match status" value="1"/>
</dbReference>
<dbReference type="Gene3D" id="3.40.630.40">
    <property type="entry name" value="Zn-dependent exopeptidases"/>
    <property type="match status" value="1"/>
</dbReference>
<evidence type="ECO:0000313" key="2">
    <source>
        <dbReference type="Proteomes" id="UP000031532"/>
    </source>
</evidence>
<dbReference type="AlphaFoldDB" id="A0A9X5I7H8"/>
<proteinExistence type="predicted"/>
<dbReference type="EMBL" id="JTJC03000009">
    <property type="protein sequence ID" value="NHC37532.1"/>
    <property type="molecule type" value="Genomic_DNA"/>
</dbReference>
<keyword evidence="2" id="KW-1185">Reference proteome</keyword>
<dbReference type="RefSeq" id="WP_039713490.1">
    <property type="nucleotide sequence ID" value="NZ_JTJC03000009.1"/>
</dbReference>
<dbReference type="OrthoDB" id="9785840at2"/>
<accession>A0A9X5I7H8</accession>
<reference evidence="1 2" key="1">
    <citation type="journal article" date="2015" name="Genome Announc.">
        <title>Draft Genome Sequence of the Terrestrial Cyanobacterium Scytonema millei VB511283, Isolated from Eastern India.</title>
        <authorList>
            <person name="Sen D."/>
            <person name="Chandrababunaidu M.M."/>
            <person name="Singh D."/>
            <person name="Sanghi N."/>
            <person name="Ghorai A."/>
            <person name="Mishra G.P."/>
            <person name="Madduluri M."/>
            <person name="Adhikary S.P."/>
            <person name="Tripathy S."/>
        </authorList>
    </citation>
    <scope>NUCLEOTIDE SEQUENCE [LARGE SCALE GENOMIC DNA]</scope>
    <source>
        <strain evidence="1 2">VB511283</strain>
    </source>
</reference>
<gene>
    <name evidence="1" type="ORF">QH73_0023340</name>
</gene>
<sequence length="265" mass="31122">MNPSWVLNQSGDGAIASVALHDGHDVRQEVADLMVISEADRWREEDPFTAAWTTIADTQIVVKRSRFELDLNRSREKAVYIHPRDAWGLEVWQSVPQAEILARSLAEYDTFYASLERIFKDLERRHGRFVVFELHTYNHRRLGRDAEPADPRYNPEINLGTATLDRDRWHFVIESFLSDLRNFDYLGRQLDVRENVKFHGGHFPRWTHQKFPDSACVLSIEVKKFFMDEWTNEVDLEQLEAIRHALQSTVPGILKQLMVENREKY</sequence>
<dbReference type="Proteomes" id="UP000031532">
    <property type="component" value="Unassembled WGS sequence"/>
</dbReference>
<protein>
    <submittedName>
        <fullName evidence="1">N-formylglutamate amidohydrolase</fullName>
    </submittedName>
</protein>
<evidence type="ECO:0000313" key="1">
    <source>
        <dbReference type="EMBL" id="NHC37532.1"/>
    </source>
</evidence>
<comment type="caution">
    <text evidence="1">The sequence shown here is derived from an EMBL/GenBank/DDBJ whole genome shotgun (WGS) entry which is preliminary data.</text>
</comment>
<dbReference type="Pfam" id="PF05013">
    <property type="entry name" value="FGase"/>
    <property type="match status" value="1"/>
</dbReference>
<dbReference type="InterPro" id="IPR007709">
    <property type="entry name" value="N-FG_amidohydro"/>
</dbReference>
<name>A0A9X5I7H8_9CYAN</name>
<organism evidence="1 2">
    <name type="scientific">Scytonema millei VB511283</name>
    <dbReference type="NCBI Taxonomy" id="1245923"/>
    <lineage>
        <taxon>Bacteria</taxon>
        <taxon>Bacillati</taxon>
        <taxon>Cyanobacteriota</taxon>
        <taxon>Cyanophyceae</taxon>
        <taxon>Nostocales</taxon>
        <taxon>Scytonemataceae</taxon>
        <taxon>Scytonema</taxon>
    </lineage>
</organism>